<feature type="compositionally biased region" description="Polar residues" evidence="9">
    <location>
        <begin position="436"/>
        <end position="456"/>
    </location>
</feature>
<dbReference type="Pfam" id="PF00611">
    <property type="entry name" value="FCH"/>
    <property type="match status" value="1"/>
</dbReference>
<dbReference type="SUPFAM" id="SSF50044">
    <property type="entry name" value="SH3-domain"/>
    <property type="match status" value="2"/>
</dbReference>
<dbReference type="RefSeq" id="XP_019042041.1">
    <property type="nucleotide sequence ID" value="XM_019183073.1"/>
</dbReference>
<feature type="domain" description="SH3" evidence="10">
    <location>
        <begin position="556"/>
        <end position="613"/>
    </location>
</feature>
<feature type="region of interest" description="Disordered" evidence="9">
    <location>
        <begin position="436"/>
        <end position="477"/>
    </location>
</feature>
<dbReference type="FunFam" id="2.30.30.40:FF:000072">
    <property type="entry name" value="Unconventional Myosin IB"/>
    <property type="match status" value="1"/>
</dbReference>
<reference evidence="12 13" key="1">
    <citation type="journal article" date="2016" name="Proc. Natl. Acad. Sci. U.S.A.">
        <title>Comparative genomics of biotechnologically important yeasts.</title>
        <authorList>
            <person name="Riley R."/>
            <person name="Haridas S."/>
            <person name="Wolfe K.H."/>
            <person name="Lopes M.R."/>
            <person name="Hittinger C.T."/>
            <person name="Goeker M."/>
            <person name="Salamov A.A."/>
            <person name="Wisecaver J.H."/>
            <person name="Long T.M."/>
            <person name="Calvey C.H."/>
            <person name="Aerts A.L."/>
            <person name="Barry K.W."/>
            <person name="Choi C."/>
            <person name="Clum A."/>
            <person name="Coughlan A.Y."/>
            <person name="Deshpande S."/>
            <person name="Douglass A.P."/>
            <person name="Hanson S.J."/>
            <person name="Klenk H.-P."/>
            <person name="LaButti K.M."/>
            <person name="Lapidus A."/>
            <person name="Lindquist E.A."/>
            <person name="Lipzen A.M."/>
            <person name="Meier-Kolthoff J.P."/>
            <person name="Ohm R.A."/>
            <person name="Otillar R.P."/>
            <person name="Pangilinan J.L."/>
            <person name="Peng Y."/>
            <person name="Rokas A."/>
            <person name="Rosa C.A."/>
            <person name="Scheuner C."/>
            <person name="Sibirny A.A."/>
            <person name="Slot J.C."/>
            <person name="Stielow J.B."/>
            <person name="Sun H."/>
            <person name="Kurtzman C.P."/>
            <person name="Blackwell M."/>
            <person name="Grigoriev I.V."/>
            <person name="Jeffries T.W."/>
        </authorList>
    </citation>
    <scope>NUCLEOTIDE SEQUENCE [LARGE SCALE GENOMIC DNA]</scope>
    <source>
        <strain evidence="13">ATCC 58044 / CBS 1984 / NCYC 433 / NRRL Y-366-8</strain>
    </source>
</reference>
<dbReference type="STRING" id="683960.A0A1E3PC84"/>
<evidence type="ECO:0000256" key="6">
    <source>
        <dbReference type="PROSITE-ProRule" id="PRU00192"/>
    </source>
</evidence>
<name>A0A1E3PC84_WICAA</name>
<dbReference type="CDD" id="cd11912">
    <property type="entry name" value="SH3_Bzz1_1"/>
    <property type="match status" value="1"/>
</dbReference>
<evidence type="ECO:0000256" key="1">
    <source>
        <dbReference type="ARBA" id="ARBA00022443"/>
    </source>
</evidence>
<dbReference type="PROSITE" id="PS50002">
    <property type="entry name" value="SH3"/>
    <property type="match status" value="2"/>
</dbReference>
<dbReference type="SUPFAM" id="SSF103657">
    <property type="entry name" value="BAR/IMD domain-like"/>
    <property type="match status" value="1"/>
</dbReference>
<keyword evidence="13" id="KW-1185">Reference proteome</keyword>
<proteinExistence type="inferred from homology"/>
<dbReference type="InterPro" id="IPR031160">
    <property type="entry name" value="F_BAR_dom"/>
</dbReference>
<dbReference type="PANTHER" id="PTHR15735:SF21">
    <property type="entry name" value="PROTEIN NERVOUS WRECK"/>
    <property type="match status" value="1"/>
</dbReference>
<evidence type="ECO:0000313" key="13">
    <source>
        <dbReference type="Proteomes" id="UP000094112"/>
    </source>
</evidence>
<evidence type="ECO:0000256" key="2">
    <source>
        <dbReference type="ARBA" id="ARBA00023054"/>
    </source>
</evidence>
<dbReference type="InterPro" id="IPR036028">
    <property type="entry name" value="SH3-like_dom_sf"/>
</dbReference>
<feature type="region of interest" description="Disordered" evidence="9">
    <location>
        <begin position="158"/>
        <end position="185"/>
    </location>
</feature>
<dbReference type="EMBL" id="KV454208">
    <property type="protein sequence ID" value="ODQ62834.1"/>
    <property type="molecule type" value="Genomic_DNA"/>
</dbReference>
<evidence type="ECO:0000256" key="8">
    <source>
        <dbReference type="SAM" id="Coils"/>
    </source>
</evidence>
<comment type="similarity">
    <text evidence="4">Belongs to the BZZ1 family.</text>
</comment>
<dbReference type="Gene3D" id="2.30.30.40">
    <property type="entry name" value="SH3 Domains"/>
    <property type="match status" value="2"/>
</dbReference>
<dbReference type="GO" id="GO:0030479">
    <property type="term" value="C:actin cortical patch"/>
    <property type="evidence" value="ECO:0007669"/>
    <property type="project" value="EnsemblFungi"/>
</dbReference>
<dbReference type="InterPro" id="IPR001452">
    <property type="entry name" value="SH3_domain"/>
</dbReference>
<dbReference type="PANTHER" id="PTHR15735">
    <property type="entry name" value="FCH AND DOUBLE SH3 DOMAINS PROTEIN"/>
    <property type="match status" value="1"/>
</dbReference>
<feature type="domain" description="F-BAR" evidence="11">
    <location>
        <begin position="4"/>
        <end position="272"/>
    </location>
</feature>
<dbReference type="GO" id="GO:0030833">
    <property type="term" value="P:regulation of actin filament polymerization"/>
    <property type="evidence" value="ECO:0007669"/>
    <property type="project" value="TreeGrafter"/>
</dbReference>
<dbReference type="GO" id="GO:0005543">
    <property type="term" value="F:phospholipid binding"/>
    <property type="evidence" value="ECO:0007669"/>
    <property type="project" value="EnsemblFungi"/>
</dbReference>
<dbReference type="Gene3D" id="1.20.1270.60">
    <property type="entry name" value="Arfaptin homology (AH) domain/BAR domain"/>
    <property type="match status" value="1"/>
</dbReference>
<dbReference type="InterPro" id="IPR027267">
    <property type="entry name" value="AH/BAR_dom_sf"/>
</dbReference>
<dbReference type="Proteomes" id="UP000094112">
    <property type="component" value="Unassembled WGS sequence"/>
</dbReference>
<dbReference type="OrthoDB" id="8783038at2759"/>
<evidence type="ECO:0000259" key="10">
    <source>
        <dbReference type="PROSITE" id="PS50002"/>
    </source>
</evidence>
<evidence type="ECO:0000256" key="7">
    <source>
        <dbReference type="PROSITE-ProRule" id="PRU01077"/>
    </source>
</evidence>
<dbReference type="InterPro" id="IPR001060">
    <property type="entry name" value="FCH_dom"/>
</dbReference>
<dbReference type="GeneID" id="30200319"/>
<dbReference type="PROSITE" id="PS51741">
    <property type="entry name" value="F_BAR"/>
    <property type="match status" value="1"/>
</dbReference>
<evidence type="ECO:0000256" key="9">
    <source>
        <dbReference type="SAM" id="MobiDB-lite"/>
    </source>
</evidence>
<dbReference type="GO" id="GO:0008047">
    <property type="term" value="F:enzyme activator activity"/>
    <property type="evidence" value="ECO:0007669"/>
    <property type="project" value="EnsemblFungi"/>
</dbReference>
<feature type="coiled-coil region" evidence="8">
    <location>
        <begin position="247"/>
        <end position="274"/>
    </location>
</feature>
<dbReference type="SMART" id="SM00055">
    <property type="entry name" value="FCH"/>
    <property type="match status" value="1"/>
</dbReference>
<dbReference type="GO" id="GO:0006897">
    <property type="term" value="P:endocytosis"/>
    <property type="evidence" value="ECO:0007669"/>
    <property type="project" value="EnsemblFungi"/>
</dbReference>
<dbReference type="GO" id="GO:0009651">
    <property type="term" value="P:response to salt stress"/>
    <property type="evidence" value="ECO:0007669"/>
    <property type="project" value="EnsemblFungi"/>
</dbReference>
<dbReference type="PRINTS" id="PR00452">
    <property type="entry name" value="SH3DOMAIN"/>
</dbReference>
<gene>
    <name evidence="12" type="ORF">WICANDRAFT_60880</name>
</gene>
<dbReference type="GO" id="GO:0045010">
    <property type="term" value="P:actin nucleation"/>
    <property type="evidence" value="ECO:0007669"/>
    <property type="project" value="EnsemblFungi"/>
</dbReference>
<keyword evidence="2 7" id="KW-0175">Coiled coil</keyword>
<feature type="domain" description="SH3" evidence="10">
    <location>
        <begin position="477"/>
        <end position="538"/>
    </location>
</feature>
<feature type="compositionally biased region" description="Low complexity" evidence="9">
    <location>
        <begin position="468"/>
        <end position="477"/>
    </location>
</feature>
<feature type="coiled-coil region" evidence="8">
    <location>
        <begin position="325"/>
        <end position="352"/>
    </location>
</feature>
<keyword evidence="1 6" id="KW-0728">SH3 domain</keyword>
<evidence type="ECO:0000256" key="5">
    <source>
        <dbReference type="ARBA" id="ARBA00074946"/>
    </source>
</evidence>
<dbReference type="GO" id="GO:0005886">
    <property type="term" value="C:plasma membrane"/>
    <property type="evidence" value="ECO:0007669"/>
    <property type="project" value="EnsemblFungi"/>
</dbReference>
<comment type="function">
    <text evidence="3">Plays a role in endocytosis and trafficking to the vacuole. Functions with type I myosins to restore polarity of the actin cytoskeleton after NaCl stress.</text>
</comment>
<dbReference type="Pfam" id="PF14604">
    <property type="entry name" value="SH3_9"/>
    <property type="match status" value="2"/>
</dbReference>
<protein>
    <recommendedName>
        <fullName evidence="5">Protein BZZ1</fullName>
    </recommendedName>
</protein>
<organism evidence="12 13">
    <name type="scientific">Wickerhamomyces anomalus (strain ATCC 58044 / CBS 1984 / NCYC 433 / NRRL Y-366-8)</name>
    <name type="common">Yeast</name>
    <name type="synonym">Hansenula anomala</name>
    <dbReference type="NCBI Taxonomy" id="683960"/>
    <lineage>
        <taxon>Eukaryota</taxon>
        <taxon>Fungi</taxon>
        <taxon>Dikarya</taxon>
        <taxon>Ascomycota</taxon>
        <taxon>Saccharomycotina</taxon>
        <taxon>Saccharomycetes</taxon>
        <taxon>Phaffomycetales</taxon>
        <taxon>Wickerhamomycetaceae</taxon>
        <taxon>Wickerhamomyces</taxon>
    </lineage>
</organism>
<dbReference type="SMART" id="SM00326">
    <property type="entry name" value="SH3"/>
    <property type="match status" value="2"/>
</dbReference>
<dbReference type="InterPro" id="IPR035459">
    <property type="entry name" value="Bzz1_SH3_1"/>
</dbReference>
<dbReference type="FunFam" id="1.20.1270.60:FF:000060">
    <property type="entry name" value="Actin polymerization protein Bzz1"/>
    <property type="match status" value="1"/>
</dbReference>
<evidence type="ECO:0000259" key="11">
    <source>
        <dbReference type="PROSITE" id="PS51741"/>
    </source>
</evidence>
<evidence type="ECO:0000313" key="12">
    <source>
        <dbReference type="EMBL" id="ODQ62834.1"/>
    </source>
</evidence>
<accession>A0A1E3PC84</accession>
<dbReference type="AlphaFoldDB" id="A0A1E3PC84"/>
<evidence type="ECO:0000256" key="4">
    <source>
        <dbReference type="ARBA" id="ARBA00061387"/>
    </source>
</evidence>
<feature type="compositionally biased region" description="Basic and acidic residues" evidence="9">
    <location>
        <begin position="167"/>
        <end position="185"/>
    </location>
</feature>
<sequence>MAEVSIGNELKDGFKETNNWVSNNISFLTDVEQFYRQRSQLEKQYATDLQKLTAEYLKKKANKTTAISVGDEPKITPGSLESASLVTWTEILSQTELIAKNHHNLSNEFNIKISDQIVALQKHLTMLHERVLNFHNNSLTKKKDEIFEQVNKAKKQYDETCTTMEQTRSKAEKSSNREKHQKKVNEKQLEMNNAKNEYLLKINIANRIKDKFYYQDLPEVLDILQDLNEFKTKQLNKLLNLSNTLGINNNNKDIKNLERNIQIISENKHHLDTQMFIKHNQVNWKDPQDFYYIPSSIWHDDEHFITSDQELTYLKTILLKANQTNSKYDSILETAREKLNELQNQRLQLKSKSDIQEFELKNSMDTLNGYLFTLSNFIIDENVKVSAQVEIETIENNANDKDLSLDGLRIEKKKTNIFGKLRGSKPKERIVDTHAAPTSNTFDDSHSIRSAKSQHTGFHLPSLRRNRQQSSASSTNNSVSMAMALFPYQADGDDEISIDANEQLVVVSPDDNGWTLVSRPNTGEQGLVPSSYIQVDQSSGGAKKKGPEVTPRKGAKKITYVVALYDYVADGDDELSITAGQKIEVLKGDDGGWTLGEVDGRSGLFPSSYVQNV</sequence>
<evidence type="ECO:0000256" key="3">
    <source>
        <dbReference type="ARBA" id="ARBA00054085"/>
    </source>
</evidence>